<feature type="region of interest" description="Disordered" evidence="1">
    <location>
        <begin position="48"/>
        <end position="80"/>
    </location>
</feature>
<accession>A0A811KK24</accession>
<evidence type="ECO:0000256" key="1">
    <source>
        <dbReference type="SAM" id="MobiDB-lite"/>
    </source>
</evidence>
<comment type="caution">
    <text evidence="3">The sequence shown here is derived from an EMBL/GenBank/DDBJ whole genome shotgun (WGS) entry which is preliminary data.</text>
</comment>
<feature type="compositionally biased region" description="Pro residues" evidence="1">
    <location>
        <begin position="252"/>
        <end position="261"/>
    </location>
</feature>
<dbReference type="PROSITE" id="PS51082">
    <property type="entry name" value="WH2"/>
    <property type="match status" value="1"/>
</dbReference>
<feature type="compositionally biased region" description="Polar residues" evidence="1">
    <location>
        <begin position="173"/>
        <end position="187"/>
    </location>
</feature>
<dbReference type="AlphaFoldDB" id="A0A811KK24"/>
<feature type="compositionally biased region" description="Pro residues" evidence="1">
    <location>
        <begin position="121"/>
        <end position="132"/>
    </location>
</feature>
<protein>
    <recommendedName>
        <fullName evidence="2">WH2 domain-containing protein</fullName>
    </recommendedName>
</protein>
<organism evidence="3 4">
    <name type="scientific">Bursaphelenchus okinawaensis</name>
    <dbReference type="NCBI Taxonomy" id="465554"/>
    <lineage>
        <taxon>Eukaryota</taxon>
        <taxon>Metazoa</taxon>
        <taxon>Ecdysozoa</taxon>
        <taxon>Nematoda</taxon>
        <taxon>Chromadorea</taxon>
        <taxon>Rhabditida</taxon>
        <taxon>Tylenchina</taxon>
        <taxon>Tylenchomorpha</taxon>
        <taxon>Aphelenchoidea</taxon>
        <taxon>Aphelenchoididae</taxon>
        <taxon>Bursaphelenchus</taxon>
    </lineage>
</organism>
<feature type="compositionally biased region" description="Polar residues" evidence="1">
    <location>
        <begin position="311"/>
        <end position="324"/>
    </location>
</feature>
<feature type="compositionally biased region" description="Pro residues" evidence="1">
    <location>
        <begin position="1"/>
        <end position="14"/>
    </location>
</feature>
<dbReference type="Proteomes" id="UP000783686">
    <property type="component" value="Unassembled WGS sequence"/>
</dbReference>
<dbReference type="Proteomes" id="UP000614601">
    <property type="component" value="Unassembled WGS sequence"/>
</dbReference>
<evidence type="ECO:0000313" key="4">
    <source>
        <dbReference type="Proteomes" id="UP000614601"/>
    </source>
</evidence>
<feature type="compositionally biased region" description="Polar residues" evidence="1">
    <location>
        <begin position="221"/>
        <end position="246"/>
    </location>
</feature>
<feature type="region of interest" description="Disordered" evidence="1">
    <location>
        <begin position="96"/>
        <end position="284"/>
    </location>
</feature>
<proteinExistence type="predicted"/>
<dbReference type="EMBL" id="CAJFCW020000003">
    <property type="protein sequence ID" value="CAG9104859.1"/>
    <property type="molecule type" value="Genomic_DNA"/>
</dbReference>
<dbReference type="Pfam" id="PF02205">
    <property type="entry name" value="WH2"/>
    <property type="match status" value="1"/>
</dbReference>
<sequence length="324" mass="34107">MPAPPPPPPPPPGPSLGSKAPPKAAALPNGGAGRSALLSDIQKGARLKKTVTNDRSAPLVGGKTSNVQKEDASEHSGGVENKVNKLAAAGIGALFANGVPRKPSEARALKNSLNSTAQTPPATPQPPQPPVNKPTLPKVQSGNTVPAAPPPPPSKLKPVFSNSEPIQKPDSKPSPSVNVASPSTPQPVQFRPPIERRQTDVVRPMHRPGAPPPPPPKVPPSNHSQTETHFPSSNHAPPLKSQSSIEKANPLPVRPAPPVPKSAPVEVKDAPPPPPPPRIASYIDSTEHRFHFLPIHDLPPPQMFTGFPKEYQNSYRPSKTTPSY</sequence>
<feature type="region of interest" description="Disordered" evidence="1">
    <location>
        <begin position="301"/>
        <end position="324"/>
    </location>
</feature>
<dbReference type="GO" id="GO:0003779">
    <property type="term" value="F:actin binding"/>
    <property type="evidence" value="ECO:0007669"/>
    <property type="project" value="InterPro"/>
</dbReference>
<gene>
    <name evidence="3" type="ORF">BOKJ2_LOCUS6290</name>
</gene>
<name>A0A811KK24_9BILA</name>
<feature type="region of interest" description="Disordered" evidence="1">
    <location>
        <begin position="1"/>
        <end position="35"/>
    </location>
</feature>
<feature type="compositionally biased region" description="Pro residues" evidence="1">
    <location>
        <begin position="209"/>
        <end position="219"/>
    </location>
</feature>
<dbReference type="EMBL" id="CAJFDH010000003">
    <property type="protein sequence ID" value="CAD5215832.1"/>
    <property type="molecule type" value="Genomic_DNA"/>
</dbReference>
<evidence type="ECO:0000313" key="3">
    <source>
        <dbReference type="EMBL" id="CAD5215832.1"/>
    </source>
</evidence>
<evidence type="ECO:0000259" key="2">
    <source>
        <dbReference type="PROSITE" id="PS51082"/>
    </source>
</evidence>
<dbReference type="InterPro" id="IPR003124">
    <property type="entry name" value="WH2_dom"/>
</dbReference>
<dbReference type="CDD" id="cd22076">
    <property type="entry name" value="WH2_WAS_WASL-1"/>
    <property type="match status" value="1"/>
</dbReference>
<reference evidence="3" key="1">
    <citation type="submission" date="2020-09" db="EMBL/GenBank/DDBJ databases">
        <authorList>
            <person name="Kikuchi T."/>
        </authorList>
    </citation>
    <scope>NUCLEOTIDE SEQUENCE</scope>
    <source>
        <strain evidence="3">SH1</strain>
    </source>
</reference>
<keyword evidence="4" id="KW-1185">Reference proteome</keyword>
<dbReference type="SMART" id="SM00246">
    <property type="entry name" value="WH2"/>
    <property type="match status" value="1"/>
</dbReference>
<feature type="domain" description="WH2" evidence="2">
    <location>
        <begin position="33"/>
        <end position="50"/>
    </location>
</feature>
<dbReference type="OrthoDB" id="5877983at2759"/>